<keyword evidence="3" id="KW-0652">Protein synthesis inhibitor</keyword>
<evidence type="ECO:0000313" key="6">
    <source>
        <dbReference type="WBParaSite" id="TREG1_121730.1"/>
    </source>
</evidence>
<dbReference type="GO" id="GO:0005737">
    <property type="term" value="C:cytoplasm"/>
    <property type="evidence" value="ECO:0007669"/>
    <property type="project" value="TreeGrafter"/>
</dbReference>
<reference evidence="5" key="1">
    <citation type="submission" date="2022-06" db="EMBL/GenBank/DDBJ databases">
        <authorList>
            <person name="Berger JAMES D."/>
            <person name="Berger JAMES D."/>
        </authorList>
    </citation>
    <scope>NUCLEOTIDE SEQUENCE [LARGE SCALE GENOMIC DNA]</scope>
</reference>
<keyword evidence="5" id="KW-1185">Reference proteome</keyword>
<dbReference type="PANTHER" id="PTHR12669">
    <property type="entry name" value="EUKARYOTIC TRANSLATION INITIATION FACTOR 4E-BINDING PROTEIN"/>
    <property type="match status" value="1"/>
</dbReference>
<dbReference type="AlphaFoldDB" id="A0AA85J1F8"/>
<dbReference type="InterPro" id="IPR008606">
    <property type="entry name" value="EIF4EBP"/>
</dbReference>
<dbReference type="PANTHER" id="PTHR12669:SF12">
    <property type="entry name" value="EUKARYOTIC TRANSLATION INITIATION FACTOR 4E-BINDING PROTEIN"/>
    <property type="match status" value="1"/>
</dbReference>
<proteinExistence type="inferred from homology"/>
<keyword evidence="2" id="KW-0810">Translation regulation</keyword>
<feature type="compositionally biased region" description="Polar residues" evidence="4">
    <location>
        <begin position="76"/>
        <end position="87"/>
    </location>
</feature>
<comment type="similarity">
    <text evidence="1">Belongs to the eIF4E-binding protein family.</text>
</comment>
<organism evidence="5 6">
    <name type="scientific">Trichobilharzia regenti</name>
    <name type="common">Nasal bird schistosome</name>
    <dbReference type="NCBI Taxonomy" id="157069"/>
    <lineage>
        <taxon>Eukaryota</taxon>
        <taxon>Metazoa</taxon>
        <taxon>Spiralia</taxon>
        <taxon>Lophotrochozoa</taxon>
        <taxon>Platyhelminthes</taxon>
        <taxon>Trematoda</taxon>
        <taxon>Digenea</taxon>
        <taxon>Strigeidida</taxon>
        <taxon>Schistosomatoidea</taxon>
        <taxon>Schistosomatidae</taxon>
        <taxon>Trichobilharzia</taxon>
    </lineage>
</organism>
<evidence type="ECO:0000256" key="3">
    <source>
        <dbReference type="ARBA" id="ARBA00023193"/>
    </source>
</evidence>
<reference evidence="6" key="2">
    <citation type="submission" date="2023-11" db="UniProtKB">
        <authorList>
            <consortium name="WormBaseParasite"/>
        </authorList>
    </citation>
    <scope>IDENTIFICATION</scope>
</reference>
<sequence length="117" mass="12782">MDQKSTEPIPVRRVTVKDISQIPQDHGTTPGGTLFSTTPGGTRIVYERDFILSCRNSPVARSPMRDLILLPEIDPSSVNNGKGTHLPSSHETKSSPPAKSKETDHNKGDDSPFEMDV</sequence>
<evidence type="ECO:0000256" key="4">
    <source>
        <dbReference type="SAM" id="MobiDB-lite"/>
    </source>
</evidence>
<accession>A0AA85J1F8</accession>
<evidence type="ECO:0000313" key="5">
    <source>
        <dbReference type="Proteomes" id="UP000050795"/>
    </source>
</evidence>
<feature type="region of interest" description="Disordered" evidence="4">
    <location>
        <begin position="72"/>
        <end position="117"/>
    </location>
</feature>
<protein>
    <submittedName>
        <fullName evidence="6">Eukaryotic translation initiation factor 4E binding protein 1</fullName>
    </submittedName>
</protein>
<name>A0AA85J1F8_TRIRE</name>
<dbReference type="Pfam" id="PF05456">
    <property type="entry name" value="eIF_4EBP"/>
    <property type="match status" value="1"/>
</dbReference>
<evidence type="ECO:0000256" key="1">
    <source>
        <dbReference type="ARBA" id="ARBA00005480"/>
    </source>
</evidence>
<dbReference type="GO" id="GO:0008190">
    <property type="term" value="F:eukaryotic initiation factor 4E binding"/>
    <property type="evidence" value="ECO:0007669"/>
    <property type="project" value="InterPro"/>
</dbReference>
<evidence type="ECO:0000256" key="2">
    <source>
        <dbReference type="ARBA" id="ARBA00022845"/>
    </source>
</evidence>
<feature type="compositionally biased region" description="Basic and acidic residues" evidence="4">
    <location>
        <begin position="88"/>
        <end position="110"/>
    </location>
</feature>
<dbReference type="GO" id="GO:0045947">
    <property type="term" value="P:negative regulation of translational initiation"/>
    <property type="evidence" value="ECO:0007669"/>
    <property type="project" value="InterPro"/>
</dbReference>
<dbReference type="Proteomes" id="UP000050795">
    <property type="component" value="Unassembled WGS sequence"/>
</dbReference>
<feature type="region of interest" description="Disordered" evidence="4">
    <location>
        <begin position="1"/>
        <end position="40"/>
    </location>
</feature>
<dbReference type="WBParaSite" id="TREG1_121730.1">
    <property type="protein sequence ID" value="TREG1_121730.1"/>
    <property type="gene ID" value="TREG1_121730"/>
</dbReference>